<keyword evidence="2" id="KW-0234">DNA repair</keyword>
<organism evidence="6 7">
    <name type="scientific">Citricoccus zhacaiensis</name>
    <dbReference type="NCBI Taxonomy" id="489142"/>
    <lineage>
        <taxon>Bacteria</taxon>
        <taxon>Bacillati</taxon>
        <taxon>Actinomycetota</taxon>
        <taxon>Actinomycetes</taxon>
        <taxon>Micrococcales</taxon>
        <taxon>Micrococcaceae</taxon>
        <taxon>Citricoccus</taxon>
    </lineage>
</organism>
<evidence type="ECO:0000256" key="2">
    <source>
        <dbReference type="ARBA" id="ARBA00023204"/>
    </source>
</evidence>
<keyword evidence="1" id="KW-0227">DNA damage</keyword>
<dbReference type="InterPro" id="IPR027417">
    <property type="entry name" value="P-loop_NTPase"/>
</dbReference>
<dbReference type="SUPFAM" id="SSF52540">
    <property type="entry name" value="P-loop containing nucleoside triphosphate hydrolases"/>
    <property type="match status" value="2"/>
</dbReference>
<evidence type="ECO:0000313" key="7">
    <source>
        <dbReference type="Proteomes" id="UP000642509"/>
    </source>
</evidence>
<gene>
    <name evidence="6" type="ORF">GCM10010977_07050</name>
</gene>
<dbReference type="Gene3D" id="3.40.50.300">
    <property type="entry name" value="P-loop containing nucleotide triphosphate hydrolases"/>
    <property type="match status" value="1"/>
</dbReference>
<evidence type="ECO:0000256" key="4">
    <source>
        <dbReference type="SAM" id="Coils"/>
    </source>
</evidence>
<dbReference type="PANTHER" id="PTHR32182">
    <property type="entry name" value="DNA REPLICATION AND REPAIR PROTEIN RECF"/>
    <property type="match status" value="1"/>
</dbReference>
<reference evidence="7" key="1">
    <citation type="journal article" date="2019" name="Int. J. Syst. Evol. Microbiol.">
        <title>The Global Catalogue of Microorganisms (GCM) 10K type strain sequencing project: providing services to taxonomists for standard genome sequencing and annotation.</title>
        <authorList>
            <consortium name="The Broad Institute Genomics Platform"/>
            <consortium name="The Broad Institute Genome Sequencing Center for Infectious Disease"/>
            <person name="Wu L."/>
            <person name="Ma J."/>
        </authorList>
    </citation>
    <scope>NUCLEOTIDE SEQUENCE [LARGE SCALE GENOMIC DNA]</scope>
    <source>
        <strain evidence="7">CGMCC 1.7064</strain>
    </source>
</reference>
<keyword evidence="7" id="KW-1185">Reference proteome</keyword>
<sequence>MTAQQKLDFGLGATAASSAQWRLAEVQLANWGTLDGSIYRLPVARKGHLITGPSGSGKSSILDAIAAVLTPDQWLRFNQAAQGGSGKAPTRNLMSYLRGAWTRTQDESEDRVVSAYLRPRATWSGIILRYESGTGKTVSLCRLFFLRGTATTRADMRDLCLLEHSAVDLSELQPFVAQGIQTRKVQSAWPNAVVTTNTAHGPFYARLRSVFGIRDAAALQLLHRTQSAKGLDSLDQLFRHHMLERPATFAMAEKAVEEFGALRTAYERVVDLRRQRDHLEGLRAAATEYEAAQSQADRLRDLQDAVHPYQRIRQLELIQDELHGLRESLHGLRAAHEQAEAVHAQARQAHTDAQLTLHQVGGTRVTDLQRQREELRARRTEVSDRWDTLRSRLERAGIGTVPTTAGEFAELLTEIEKDLEAPAADLGPTHEQNRAAFETQDRLRRIDADIAALRRGSSAVPAPLLGVRERLAEQLGVPTSALPFAAELLEVEAGQEQWAGAIERVLSPLSLTLLVPARLLRQARSWIDGHHLGLRLRYEEVTGTTEAVRPARSEASLVHKIAVRPGEFHDWLQSRLSSRFDYACVKTAAELDDHLRAVTLAGQVKSSATSYEKNDRHRLDDRSRWVLGDPAAKLEALLESRHLVEAEHAEASAAVEQAQRAANHERDRRTALQSVRETPWKDVDHWTVSRAAEAVEDQLRQLTEGDIGLQAATDRERAAASEEGDAQTAAQQARLELDRAETDEARLGAERDELLALGAGTETVPEPLAVELAARFRTVRRKLTRVSLPETTQTVLRDIGRELDATRSASNGAATRCTMLTTEFSQLWPSVAADATPGVEDRGSYLQILDRIIGQGLPEHESRFQQLLHERSSTLIGELSSEIRSAPGEIENRVEPINTSLARSPFDEGRFLRLRVKTRRSETVRGFMADLAAVAEHSWSEEDLTAAENRYRRLAAIMDRFASSEHADRTWRQACLDTREHVTFLADEVDVHGTAHATYDSGAAMSGGQQQKLVIFCLAAALRYQLASPDDPLPAYGTVILDEAFDKADVRYTRMAMDVFVEFGFQMVLATPQKLLQTIEPYVGGITTVENPSRRLTRLADVTWESGGTAGRGDAESSA</sequence>
<keyword evidence="3" id="KW-0742">SOS response</keyword>
<protein>
    <submittedName>
        <fullName evidence="6">DNA repair ATPase</fullName>
    </submittedName>
</protein>
<dbReference type="RefSeq" id="WP_188804322.1">
    <property type="nucleotide sequence ID" value="NZ_BAAAOU010000001.1"/>
</dbReference>
<evidence type="ECO:0000313" key="6">
    <source>
        <dbReference type="EMBL" id="GGO42091.1"/>
    </source>
</evidence>
<feature type="region of interest" description="Disordered" evidence="5">
    <location>
        <begin position="654"/>
        <end position="676"/>
    </location>
</feature>
<accession>A0ABQ2LQY8</accession>
<comment type="caution">
    <text evidence="6">The sequence shown here is derived from an EMBL/GenBank/DDBJ whole genome shotgun (WGS) entry which is preliminary data.</text>
</comment>
<evidence type="ECO:0000256" key="1">
    <source>
        <dbReference type="ARBA" id="ARBA00022763"/>
    </source>
</evidence>
<name>A0ABQ2LQY8_9MICC</name>
<keyword evidence="4" id="KW-0175">Coiled coil</keyword>
<feature type="coiled-coil region" evidence="4">
    <location>
        <begin position="272"/>
        <end position="302"/>
    </location>
</feature>
<dbReference type="Pfam" id="PF13558">
    <property type="entry name" value="SbcC_Walker_B"/>
    <property type="match status" value="1"/>
</dbReference>
<dbReference type="PANTHER" id="PTHR32182:SF0">
    <property type="entry name" value="DNA REPLICATION AND REPAIR PROTEIN RECF"/>
    <property type="match status" value="1"/>
</dbReference>
<proteinExistence type="predicted"/>
<evidence type="ECO:0000256" key="3">
    <source>
        <dbReference type="ARBA" id="ARBA00023236"/>
    </source>
</evidence>
<evidence type="ECO:0000256" key="5">
    <source>
        <dbReference type="SAM" id="MobiDB-lite"/>
    </source>
</evidence>
<dbReference type="Pfam" id="PF13555">
    <property type="entry name" value="AAA_29"/>
    <property type="match status" value="1"/>
</dbReference>
<dbReference type="Proteomes" id="UP000642509">
    <property type="component" value="Unassembled WGS sequence"/>
</dbReference>
<dbReference type="EMBL" id="BMLQ01000002">
    <property type="protein sequence ID" value="GGO42091.1"/>
    <property type="molecule type" value="Genomic_DNA"/>
</dbReference>